<comment type="catalytic activity">
    <reaction evidence="7 8">
        <text>L-methionyl-tRNA(fMet) + (6R)-10-formyltetrahydrofolate = N-formyl-L-methionyl-tRNA(fMet) + (6S)-5,6,7,8-tetrahydrofolate + H(+)</text>
        <dbReference type="Rhea" id="RHEA:24380"/>
        <dbReference type="Rhea" id="RHEA-COMP:9952"/>
        <dbReference type="Rhea" id="RHEA-COMP:9953"/>
        <dbReference type="ChEBI" id="CHEBI:15378"/>
        <dbReference type="ChEBI" id="CHEBI:57453"/>
        <dbReference type="ChEBI" id="CHEBI:78530"/>
        <dbReference type="ChEBI" id="CHEBI:78844"/>
        <dbReference type="ChEBI" id="CHEBI:195366"/>
        <dbReference type="EC" id="2.1.2.9"/>
    </reaction>
</comment>
<accession>A0AAU8ID73</accession>
<evidence type="ECO:0000259" key="9">
    <source>
        <dbReference type="Pfam" id="PF00551"/>
    </source>
</evidence>
<feature type="domain" description="Formyl transferase N-terminal" evidence="9">
    <location>
        <begin position="1"/>
        <end position="180"/>
    </location>
</feature>
<dbReference type="GO" id="GO:0004479">
    <property type="term" value="F:methionyl-tRNA formyltransferase activity"/>
    <property type="evidence" value="ECO:0007669"/>
    <property type="project" value="UniProtKB-UniRule"/>
</dbReference>
<dbReference type="CDD" id="cd08704">
    <property type="entry name" value="Met_tRNA_FMT_C"/>
    <property type="match status" value="1"/>
</dbReference>
<dbReference type="HAMAP" id="MF_00182">
    <property type="entry name" value="Formyl_trans"/>
    <property type="match status" value="1"/>
</dbReference>
<dbReference type="AlphaFoldDB" id="A0AAU8ID73"/>
<protein>
    <recommendedName>
        <fullName evidence="4 8">Methionyl-tRNA formyltransferase</fullName>
        <ecNumber evidence="3 8">2.1.2.9</ecNumber>
    </recommendedName>
</protein>
<dbReference type="NCBIfam" id="TIGR00460">
    <property type="entry name" value="fmt"/>
    <property type="match status" value="1"/>
</dbReference>
<reference evidence="11" key="1">
    <citation type="submission" date="2024-06" db="EMBL/GenBank/DDBJ databases">
        <authorList>
            <person name="Fan A."/>
            <person name="Zhang F.Y."/>
            <person name="Zhang L."/>
        </authorList>
    </citation>
    <scope>NUCLEOTIDE SEQUENCE</scope>
    <source>
        <strain evidence="11">Y61</strain>
    </source>
</reference>
<dbReference type="PROSITE" id="PS00373">
    <property type="entry name" value="GART"/>
    <property type="match status" value="1"/>
</dbReference>
<dbReference type="SUPFAM" id="SSF50486">
    <property type="entry name" value="FMT C-terminal domain-like"/>
    <property type="match status" value="1"/>
</dbReference>
<dbReference type="FunFam" id="3.40.50.12230:FF:000001">
    <property type="entry name" value="Methionyl-tRNA formyltransferase"/>
    <property type="match status" value="1"/>
</dbReference>
<dbReference type="SUPFAM" id="SSF53328">
    <property type="entry name" value="Formyltransferase"/>
    <property type="match status" value="1"/>
</dbReference>
<dbReference type="InterPro" id="IPR001555">
    <property type="entry name" value="GART_AS"/>
</dbReference>
<dbReference type="FunFam" id="3.40.50.170:FF:000004">
    <property type="entry name" value="Methionyl-tRNA formyltransferase"/>
    <property type="match status" value="1"/>
</dbReference>
<dbReference type="PANTHER" id="PTHR11138:SF5">
    <property type="entry name" value="METHIONYL-TRNA FORMYLTRANSFERASE, MITOCHONDRIAL"/>
    <property type="match status" value="1"/>
</dbReference>
<dbReference type="Pfam" id="PF02911">
    <property type="entry name" value="Formyl_trans_C"/>
    <property type="match status" value="1"/>
</dbReference>
<dbReference type="InterPro" id="IPR041711">
    <property type="entry name" value="Met-tRNA-FMT_N"/>
</dbReference>
<evidence type="ECO:0000256" key="1">
    <source>
        <dbReference type="ARBA" id="ARBA00002606"/>
    </source>
</evidence>
<keyword evidence="6 8" id="KW-0648">Protein biosynthesis</keyword>
<comment type="similarity">
    <text evidence="2 8">Belongs to the Fmt family.</text>
</comment>
<evidence type="ECO:0000256" key="5">
    <source>
        <dbReference type="ARBA" id="ARBA00022679"/>
    </source>
</evidence>
<dbReference type="InterPro" id="IPR005793">
    <property type="entry name" value="Formyl_trans_C"/>
</dbReference>
<dbReference type="Gene3D" id="3.40.50.170">
    <property type="entry name" value="Formyl transferase, N-terminal domain"/>
    <property type="match status" value="1"/>
</dbReference>
<dbReference type="InterPro" id="IPR005794">
    <property type="entry name" value="Fmt"/>
</dbReference>
<dbReference type="PANTHER" id="PTHR11138">
    <property type="entry name" value="METHIONYL-TRNA FORMYLTRANSFERASE"/>
    <property type="match status" value="1"/>
</dbReference>
<feature type="binding site" evidence="8">
    <location>
        <begin position="110"/>
        <end position="113"/>
    </location>
    <ligand>
        <name>(6S)-5,6,7,8-tetrahydrofolate</name>
        <dbReference type="ChEBI" id="CHEBI:57453"/>
    </ligand>
</feature>
<dbReference type="Pfam" id="PF00551">
    <property type="entry name" value="Formyl_trans_N"/>
    <property type="match status" value="1"/>
</dbReference>
<dbReference type="RefSeq" id="WP_129929191.1">
    <property type="nucleotide sequence ID" value="NZ_CP159510.1"/>
</dbReference>
<evidence type="ECO:0000256" key="7">
    <source>
        <dbReference type="ARBA" id="ARBA00048558"/>
    </source>
</evidence>
<dbReference type="InterPro" id="IPR011034">
    <property type="entry name" value="Formyl_transferase-like_C_sf"/>
</dbReference>
<evidence type="ECO:0000259" key="10">
    <source>
        <dbReference type="Pfam" id="PF02911"/>
    </source>
</evidence>
<sequence length="321" mass="35086">MKIVFMGTPDFSVPVLQKLIDHENIEVACVVTQPDRPKGRKQVLTAPPVKKIAQKYGIPVLQPEKVRKPEAVQQILACRPDVLITAAYGQILPQPLLDGPRLGCINVHASLLPAYRGAAPIQKAIIDGKQETGVTIMYMVKKLDAGDILAQVRVPITDDETFGTLHDKLSEAGSRLLMKTLPDLAKGILTPVKQDEAHVTFAPSIKRADESIDWRRSASDIRNLIRGLNPFPGAHTTINGENFKIFQALLSDQPSADRKPGTVLSVEQDSFSVATGSGGCLKVIECQPAGKKRMRVADYLHGRSLKDGTVLGEENEKNRRP</sequence>
<evidence type="ECO:0000256" key="2">
    <source>
        <dbReference type="ARBA" id="ARBA00010699"/>
    </source>
</evidence>
<evidence type="ECO:0000256" key="8">
    <source>
        <dbReference type="HAMAP-Rule" id="MF_00182"/>
    </source>
</evidence>
<dbReference type="EC" id="2.1.2.9" evidence="3 8"/>
<gene>
    <name evidence="8 11" type="primary">fmt</name>
    <name evidence="11" type="ORF">ABNN70_09845</name>
</gene>
<proteinExistence type="inferred from homology"/>
<organism evidence="11">
    <name type="scientific">Sporolactobacillus sp. Y61</name>
    <dbReference type="NCBI Taxonomy" id="3160863"/>
    <lineage>
        <taxon>Bacteria</taxon>
        <taxon>Bacillati</taxon>
        <taxon>Bacillota</taxon>
        <taxon>Bacilli</taxon>
        <taxon>Bacillales</taxon>
        <taxon>Sporolactobacillaceae</taxon>
        <taxon>Sporolactobacillus</taxon>
    </lineage>
</organism>
<evidence type="ECO:0000256" key="4">
    <source>
        <dbReference type="ARBA" id="ARBA00016014"/>
    </source>
</evidence>
<dbReference type="InterPro" id="IPR044135">
    <property type="entry name" value="Met-tRNA-FMT_C"/>
</dbReference>
<evidence type="ECO:0000256" key="6">
    <source>
        <dbReference type="ARBA" id="ARBA00022917"/>
    </source>
</evidence>
<dbReference type="InterPro" id="IPR037022">
    <property type="entry name" value="Formyl_trans_C_sf"/>
</dbReference>
<dbReference type="CDD" id="cd08646">
    <property type="entry name" value="FMT_core_Met-tRNA-FMT_N"/>
    <property type="match status" value="1"/>
</dbReference>
<keyword evidence="5 8" id="KW-0808">Transferase</keyword>
<dbReference type="GO" id="GO:0005829">
    <property type="term" value="C:cytosol"/>
    <property type="evidence" value="ECO:0007669"/>
    <property type="project" value="TreeGrafter"/>
</dbReference>
<dbReference type="InterPro" id="IPR036477">
    <property type="entry name" value="Formyl_transf_N_sf"/>
</dbReference>
<evidence type="ECO:0000256" key="3">
    <source>
        <dbReference type="ARBA" id="ARBA00012261"/>
    </source>
</evidence>
<evidence type="ECO:0000313" key="11">
    <source>
        <dbReference type="EMBL" id="XCJ16006.1"/>
    </source>
</evidence>
<name>A0AAU8ID73_9BACL</name>
<dbReference type="EMBL" id="CP159510">
    <property type="protein sequence ID" value="XCJ16006.1"/>
    <property type="molecule type" value="Genomic_DNA"/>
</dbReference>
<dbReference type="InterPro" id="IPR002376">
    <property type="entry name" value="Formyl_transf_N"/>
</dbReference>
<dbReference type="Gene3D" id="3.10.25.10">
    <property type="entry name" value="Formyl transferase, C-terminal domain"/>
    <property type="match status" value="1"/>
</dbReference>
<comment type="function">
    <text evidence="1 8">Attaches a formyl group to the free amino group of methionyl-tRNA(fMet). The formyl group appears to play a dual role in the initiator identity of N-formylmethionyl-tRNA by promoting its recognition by IF2 and preventing the misappropriation of this tRNA by the elongation apparatus.</text>
</comment>
<feature type="domain" description="Formyl transferase C-terminal" evidence="10">
    <location>
        <begin position="205"/>
        <end position="303"/>
    </location>
</feature>